<dbReference type="AlphaFoldDB" id="A0A6N8SJR3"/>
<gene>
    <name evidence="1" type="ORF">GR138_27690</name>
</gene>
<sequence>MAFESGWDRDRYKAGIIQDSQLTEWAKGPVQTHYPGYTSWSQLTDAEWEAMSYRSMNSLGFVGFQFGEALLIDLGYYKDDTYYGAGAATNTWDGTWTGKNGVNSLDDFMTKQAQTVAIQEAFGYNLQILQNQLGVYGKSLDDFIGQSRTYTQNGQQVTVTLSLTGILAASHLRGAWGTAALLLDNAVSTDENGTSILKYIEQFGGYESPSIEQLIARHEGRVVGDEGLGSLLLPNVEEPDSVTVEENPPEIPEVIAIVDDPPVTSGDGKTIQLAYSWGQFSTIDDFDPKENRIDFGSLPGADVLIEEVGSDLRITIKNNGGSGYLLKGIQAEDLSVASITAPAWNPVVTQGGGIGDQLRSLGATF</sequence>
<keyword evidence="2" id="KW-1185">Reference proteome</keyword>
<dbReference type="OrthoDB" id="480426at2"/>
<dbReference type="Proteomes" id="UP000435802">
    <property type="component" value="Unassembled WGS sequence"/>
</dbReference>
<protein>
    <submittedName>
        <fullName evidence="1">Calcium-binding protein</fullName>
    </submittedName>
</protein>
<reference evidence="1 2" key="1">
    <citation type="submission" date="2019-12" db="EMBL/GenBank/DDBJ databases">
        <title>Shinella kummerowiae sp. nov., a symbiotic bacterium isolated from root nodules of the herbal legume Kummerowia stipulacea.</title>
        <authorList>
            <person name="Gao J."/>
        </authorList>
    </citation>
    <scope>NUCLEOTIDE SEQUENCE [LARGE SCALE GENOMIC DNA]</scope>
    <source>
        <strain evidence="1 2">CCBAU 25048</strain>
    </source>
</reference>
<comment type="caution">
    <text evidence="1">The sequence shown here is derived from an EMBL/GenBank/DDBJ whole genome shotgun (WGS) entry which is preliminary data.</text>
</comment>
<dbReference type="EMBL" id="WUMK01000014">
    <property type="protein sequence ID" value="MXN48989.1"/>
    <property type="molecule type" value="Genomic_DNA"/>
</dbReference>
<proteinExistence type="predicted"/>
<organism evidence="1 2">
    <name type="scientific">Shinella kummerowiae</name>
    <dbReference type="NCBI Taxonomy" id="417745"/>
    <lineage>
        <taxon>Bacteria</taxon>
        <taxon>Pseudomonadati</taxon>
        <taxon>Pseudomonadota</taxon>
        <taxon>Alphaproteobacteria</taxon>
        <taxon>Hyphomicrobiales</taxon>
        <taxon>Rhizobiaceae</taxon>
        <taxon>Shinella</taxon>
    </lineage>
</organism>
<evidence type="ECO:0000313" key="2">
    <source>
        <dbReference type="Proteomes" id="UP000435802"/>
    </source>
</evidence>
<name>A0A6N8SJR3_9HYPH</name>
<accession>A0A6N8SJR3</accession>
<evidence type="ECO:0000313" key="1">
    <source>
        <dbReference type="EMBL" id="MXN48989.1"/>
    </source>
</evidence>
<dbReference type="RefSeq" id="WP_160862470.1">
    <property type="nucleotide sequence ID" value="NZ_WUMK01000014.1"/>
</dbReference>